<dbReference type="NCBIfam" id="TIGR02098">
    <property type="entry name" value="MJ0042_CXXC"/>
    <property type="match status" value="1"/>
</dbReference>
<dbReference type="Pfam" id="PF13719">
    <property type="entry name" value="Zn_ribbon_5"/>
    <property type="match status" value="1"/>
</dbReference>
<dbReference type="STRING" id="81479.RA876_04270"/>
<evidence type="ECO:0000313" key="3">
    <source>
        <dbReference type="EMBL" id="OLP05757.1"/>
    </source>
</evidence>
<proteinExistence type="predicted"/>
<dbReference type="InterPro" id="IPR021834">
    <property type="entry name" value="DUF3426"/>
</dbReference>
<dbReference type="Proteomes" id="UP000185911">
    <property type="component" value="Unassembled WGS sequence"/>
</dbReference>
<keyword evidence="4" id="KW-1185">Reference proteome</keyword>
<comment type="caution">
    <text evidence="3">The sequence shown here is derived from an EMBL/GenBank/DDBJ whole genome shotgun (WGS) entry which is preliminary data.</text>
</comment>
<name>A0A1Q8YCK9_9BURK</name>
<reference evidence="3 4" key="1">
    <citation type="submission" date="2017-01" db="EMBL/GenBank/DDBJ databases">
        <title>Genome sequence of Rhodoferax antarcticus ANT.BR, a psychrophilic purple nonsulfur bacterium from an Antarctic microbial mat.</title>
        <authorList>
            <person name="Baker J."/>
            <person name="Riester C."/>
            <person name="Skinner B."/>
            <person name="Newell A."/>
            <person name="Swingley W."/>
            <person name="Madigan M."/>
            <person name="Jung D."/>
            <person name="Asao M."/>
            <person name="Chen M."/>
            <person name="Loughlin P."/>
            <person name="Pan H."/>
            <person name="Lin S."/>
            <person name="Li N."/>
            <person name="Shaw J."/>
            <person name="Prado M."/>
            <person name="Sherman C."/>
            <person name="Li X."/>
            <person name="Tang J."/>
            <person name="Blankenship R."/>
            <person name="Zhao T."/>
            <person name="Touchman J."/>
            <person name="Sattley M."/>
        </authorList>
    </citation>
    <scope>NUCLEOTIDE SEQUENCE [LARGE SCALE GENOMIC DNA]</scope>
    <source>
        <strain evidence="3 4">ANT.BR</strain>
    </source>
</reference>
<accession>A0A1Q8YCK9</accession>
<evidence type="ECO:0000313" key="4">
    <source>
        <dbReference type="Proteomes" id="UP000185911"/>
    </source>
</evidence>
<gene>
    <name evidence="3" type="ORF">BLL52_1983</name>
</gene>
<dbReference type="AlphaFoldDB" id="A0A1Q8YCK9"/>
<sequence length="335" mass="36103">MSLLTRCPACTTLYKVVPDQLRISQGWVKCGHCDEIFDASQHLLEASIEPAEVVSAPPPESLVDPIDEASADDLALPAERDQDDCAAVNHLEEPEPEPEAIGALVGHEDLSVVSAEWEPSNPDAPEVQNVISSAASETTTEPALPSAPEPVNEPVAPEPKAASISFMRDAAPIPIWEPGTVKRALAGIAIVLTLGLGAQWVYQDHDRLSASRPNWQPALTKVCAFLRCSVQPLQKIESMAIDSAAFTKLGPDRYRLSFVLKNTDPLMLAVPSVELTLTDVQDQVVVRRVLSPRELAAASERLPAASEWPVAVNLRVTSDVSSLAVVGYRLLAFYP</sequence>
<evidence type="ECO:0000256" key="1">
    <source>
        <dbReference type="SAM" id="MobiDB-lite"/>
    </source>
</evidence>
<dbReference type="Pfam" id="PF11906">
    <property type="entry name" value="DUF3426"/>
    <property type="match status" value="1"/>
</dbReference>
<dbReference type="InterPro" id="IPR011723">
    <property type="entry name" value="Znf/thioredoxin_put"/>
</dbReference>
<feature type="region of interest" description="Disordered" evidence="1">
    <location>
        <begin position="134"/>
        <end position="155"/>
    </location>
</feature>
<protein>
    <submittedName>
        <fullName evidence="3">MJ0042 family finger-like domain protein</fullName>
    </submittedName>
</protein>
<organism evidence="3 4">
    <name type="scientific">Rhodoferax antarcticus ANT.BR</name>
    <dbReference type="NCBI Taxonomy" id="1111071"/>
    <lineage>
        <taxon>Bacteria</taxon>
        <taxon>Pseudomonadati</taxon>
        <taxon>Pseudomonadota</taxon>
        <taxon>Betaproteobacteria</taxon>
        <taxon>Burkholderiales</taxon>
        <taxon>Comamonadaceae</taxon>
        <taxon>Rhodoferax</taxon>
    </lineage>
</organism>
<dbReference type="EMBL" id="MSYM01000013">
    <property type="protein sequence ID" value="OLP05757.1"/>
    <property type="molecule type" value="Genomic_DNA"/>
</dbReference>
<evidence type="ECO:0000259" key="2">
    <source>
        <dbReference type="Pfam" id="PF13719"/>
    </source>
</evidence>
<feature type="domain" description="Zinc finger/thioredoxin putative" evidence="2">
    <location>
        <begin position="3"/>
        <end position="39"/>
    </location>
</feature>
<dbReference type="RefSeq" id="WP_075586348.1">
    <property type="nucleotide sequence ID" value="NZ_MSYM01000013.1"/>
</dbReference>